<sequence length="89" mass="9476">MNALASFIAYVPVAFVQKILTSLNSTLPQRGQAVSVHILTGTYRSQSAFSGAYVDPPGADPLGGAPDIRHRKPREIVPQVSADASIKTR</sequence>
<proteinExistence type="predicted"/>
<accession>A0A151IY76</accession>
<reference evidence="1 2" key="1">
    <citation type="submission" date="2015-09" db="EMBL/GenBank/DDBJ databases">
        <title>Trachymyrmex cornetzi WGS genome.</title>
        <authorList>
            <person name="Nygaard S."/>
            <person name="Hu H."/>
            <person name="Boomsma J."/>
            <person name="Zhang G."/>
        </authorList>
    </citation>
    <scope>NUCLEOTIDE SEQUENCE [LARGE SCALE GENOMIC DNA]</scope>
    <source>
        <strain evidence="1">Tcor2-1</strain>
        <tissue evidence="1">Whole body</tissue>
    </source>
</reference>
<keyword evidence="2" id="KW-1185">Reference proteome</keyword>
<dbReference type="AlphaFoldDB" id="A0A151IY76"/>
<dbReference type="Proteomes" id="UP000078492">
    <property type="component" value="Unassembled WGS sequence"/>
</dbReference>
<gene>
    <name evidence="1" type="ORF">ALC57_14554</name>
</gene>
<evidence type="ECO:0000313" key="1">
    <source>
        <dbReference type="EMBL" id="KYN13258.1"/>
    </source>
</evidence>
<dbReference type="EMBL" id="KQ980774">
    <property type="protein sequence ID" value="KYN13258.1"/>
    <property type="molecule type" value="Genomic_DNA"/>
</dbReference>
<name>A0A151IY76_9HYME</name>
<evidence type="ECO:0000313" key="2">
    <source>
        <dbReference type="Proteomes" id="UP000078492"/>
    </source>
</evidence>
<protein>
    <submittedName>
        <fullName evidence="1">Uncharacterized protein</fullName>
    </submittedName>
</protein>
<organism evidence="1 2">
    <name type="scientific">Trachymyrmex cornetzi</name>
    <dbReference type="NCBI Taxonomy" id="471704"/>
    <lineage>
        <taxon>Eukaryota</taxon>
        <taxon>Metazoa</taxon>
        <taxon>Ecdysozoa</taxon>
        <taxon>Arthropoda</taxon>
        <taxon>Hexapoda</taxon>
        <taxon>Insecta</taxon>
        <taxon>Pterygota</taxon>
        <taxon>Neoptera</taxon>
        <taxon>Endopterygota</taxon>
        <taxon>Hymenoptera</taxon>
        <taxon>Apocrita</taxon>
        <taxon>Aculeata</taxon>
        <taxon>Formicoidea</taxon>
        <taxon>Formicidae</taxon>
        <taxon>Myrmicinae</taxon>
        <taxon>Trachymyrmex</taxon>
    </lineage>
</organism>